<evidence type="ECO:0000313" key="14">
    <source>
        <dbReference type="Proteomes" id="UP000521872"/>
    </source>
</evidence>
<dbReference type="PROSITE" id="PS00059">
    <property type="entry name" value="ADH_ZINC"/>
    <property type="match status" value="1"/>
</dbReference>
<dbReference type="SUPFAM" id="SSF51735">
    <property type="entry name" value="NAD(P)-binding Rossmann-fold domains"/>
    <property type="match status" value="1"/>
</dbReference>
<dbReference type="AlphaFoldDB" id="A0A8H4VVM9"/>
<evidence type="ECO:0000313" key="13">
    <source>
        <dbReference type="EMBL" id="KAF4623892.1"/>
    </source>
</evidence>
<evidence type="ECO:0000256" key="9">
    <source>
        <dbReference type="ARBA" id="ARBA00024074"/>
    </source>
</evidence>
<keyword evidence="14" id="KW-1185">Reference proteome</keyword>
<dbReference type="InterPro" id="IPR013154">
    <property type="entry name" value="ADH-like_N"/>
</dbReference>
<evidence type="ECO:0000256" key="4">
    <source>
        <dbReference type="ARBA" id="ARBA00022553"/>
    </source>
</evidence>
<feature type="domain" description="Enoyl reductase (ER)" evidence="12">
    <location>
        <begin position="19"/>
        <end position="318"/>
    </location>
</feature>
<dbReference type="PROSITE" id="PS00065">
    <property type="entry name" value="D_2_HYDROXYACID_DH_1"/>
    <property type="match status" value="1"/>
</dbReference>
<dbReference type="GO" id="GO:0008270">
    <property type="term" value="F:zinc ion binding"/>
    <property type="evidence" value="ECO:0007669"/>
    <property type="project" value="InterPro"/>
</dbReference>
<reference evidence="13 14" key="1">
    <citation type="submission" date="2019-12" db="EMBL/GenBank/DDBJ databases">
        <authorList>
            <person name="Floudas D."/>
            <person name="Bentzer J."/>
            <person name="Ahren D."/>
            <person name="Johansson T."/>
            <person name="Persson P."/>
            <person name="Tunlid A."/>
        </authorList>
    </citation>
    <scope>NUCLEOTIDE SEQUENCE [LARGE SCALE GENOMIC DNA]</scope>
    <source>
        <strain evidence="13 14">CBS 102.39</strain>
    </source>
</reference>
<proteinExistence type="inferred from homology"/>
<evidence type="ECO:0000256" key="3">
    <source>
        <dbReference type="ARBA" id="ARBA00011738"/>
    </source>
</evidence>
<gene>
    <name evidence="13" type="ORF">D9613_002310</name>
</gene>
<keyword evidence="6 11" id="KW-0862">Zinc</keyword>
<keyword evidence="7" id="KW-0521">NADP</keyword>
<keyword evidence="4" id="KW-0597">Phosphoprotein</keyword>
<accession>A0A8H4VVM9</accession>
<dbReference type="EMBL" id="JAACJL010000001">
    <property type="protein sequence ID" value="KAF4623892.1"/>
    <property type="molecule type" value="Genomic_DNA"/>
</dbReference>
<dbReference type="Proteomes" id="UP000521872">
    <property type="component" value="Unassembled WGS sequence"/>
</dbReference>
<dbReference type="Pfam" id="PF08240">
    <property type="entry name" value="ADH_N"/>
    <property type="match status" value="1"/>
</dbReference>
<dbReference type="GO" id="GO:0008106">
    <property type="term" value="F:alcohol dehydrogenase (NADP+) activity"/>
    <property type="evidence" value="ECO:0007669"/>
    <property type="project" value="UniProtKB-EC"/>
</dbReference>
<evidence type="ECO:0000256" key="2">
    <source>
        <dbReference type="ARBA" id="ARBA00008072"/>
    </source>
</evidence>
<dbReference type="InterPro" id="IPR047109">
    <property type="entry name" value="CAD-like"/>
</dbReference>
<dbReference type="InterPro" id="IPR020843">
    <property type="entry name" value="ER"/>
</dbReference>
<dbReference type="Gene3D" id="3.40.50.720">
    <property type="entry name" value="NAD(P)-binding Rossmann-like Domain"/>
    <property type="match status" value="1"/>
</dbReference>
<keyword evidence="5 11" id="KW-0479">Metal-binding</keyword>
<comment type="caution">
    <text evidence="13">The sequence shown here is derived from an EMBL/GenBank/DDBJ whole genome shotgun (WGS) entry which is preliminary data.</text>
</comment>
<dbReference type="FunFam" id="3.40.50.720:FF:000158">
    <property type="entry name" value="Zinc-binding alcohol dehydrogenase"/>
    <property type="match status" value="1"/>
</dbReference>
<dbReference type="EC" id="1.1.1.2" evidence="9"/>
<evidence type="ECO:0000259" key="12">
    <source>
        <dbReference type="SMART" id="SM00829"/>
    </source>
</evidence>
<evidence type="ECO:0000256" key="11">
    <source>
        <dbReference type="RuleBase" id="RU361277"/>
    </source>
</evidence>
<comment type="catalytic activity">
    <reaction evidence="10">
        <text>a primary alcohol + NADP(+) = an aldehyde + NADPH + H(+)</text>
        <dbReference type="Rhea" id="RHEA:15937"/>
        <dbReference type="ChEBI" id="CHEBI:15378"/>
        <dbReference type="ChEBI" id="CHEBI:15734"/>
        <dbReference type="ChEBI" id="CHEBI:17478"/>
        <dbReference type="ChEBI" id="CHEBI:57783"/>
        <dbReference type="ChEBI" id="CHEBI:58349"/>
        <dbReference type="EC" id="1.1.1.2"/>
    </reaction>
    <physiologicalReaction direction="left-to-right" evidence="10">
        <dbReference type="Rhea" id="RHEA:15938"/>
    </physiologicalReaction>
    <physiologicalReaction direction="right-to-left" evidence="10">
        <dbReference type="Rhea" id="RHEA:15939"/>
    </physiologicalReaction>
</comment>
<comment type="subunit">
    <text evidence="3">Homodimer.</text>
</comment>
<dbReference type="InterPro" id="IPR013149">
    <property type="entry name" value="ADH-like_C"/>
</dbReference>
<name>A0A8H4VVM9_9AGAR</name>
<evidence type="ECO:0000256" key="8">
    <source>
        <dbReference type="ARBA" id="ARBA00023002"/>
    </source>
</evidence>
<evidence type="ECO:0000256" key="6">
    <source>
        <dbReference type="ARBA" id="ARBA00022833"/>
    </source>
</evidence>
<dbReference type="InterPro" id="IPR036291">
    <property type="entry name" value="NAD(P)-bd_dom_sf"/>
</dbReference>
<dbReference type="PANTHER" id="PTHR42683">
    <property type="entry name" value="ALDEHYDE REDUCTASE"/>
    <property type="match status" value="1"/>
</dbReference>
<dbReference type="InterPro" id="IPR002328">
    <property type="entry name" value="ADH_Zn_CS"/>
</dbReference>
<evidence type="ECO:0000256" key="1">
    <source>
        <dbReference type="ARBA" id="ARBA00001947"/>
    </source>
</evidence>
<dbReference type="CDD" id="cd05283">
    <property type="entry name" value="CAD1"/>
    <property type="match status" value="1"/>
</dbReference>
<dbReference type="Pfam" id="PF00107">
    <property type="entry name" value="ADH_zinc_N"/>
    <property type="match status" value="1"/>
</dbReference>
<dbReference type="InterPro" id="IPR029752">
    <property type="entry name" value="D-isomer_DH_CS1"/>
</dbReference>
<dbReference type="GO" id="GO:0006066">
    <property type="term" value="P:alcohol metabolic process"/>
    <property type="evidence" value="ECO:0007669"/>
    <property type="project" value="UniProtKB-ARBA"/>
</dbReference>
<keyword evidence="8" id="KW-0560">Oxidoreductase</keyword>
<dbReference type="InterPro" id="IPR011032">
    <property type="entry name" value="GroES-like_sf"/>
</dbReference>
<comment type="similarity">
    <text evidence="2 11">Belongs to the zinc-containing alcohol dehydrogenase family.</text>
</comment>
<dbReference type="SUPFAM" id="SSF50129">
    <property type="entry name" value="GroES-like"/>
    <property type="match status" value="1"/>
</dbReference>
<sequence length="356" mass="38521">MSHNEEIKEWKGYAVKDLKAWERPELIDFQPKQFGDYDIDIKIEYCGVCGSDVHTVTGGWGDDVLLPVIPGHEITGRVVKVGPKVTEFKVGDRAGVGAQVCSCFECVPCKTDNENYCPKMVDTYNSKYPNGDIAQGGYSTAIRAHERFVFPIPKEMPLEQAAPMLCAGLTVYSPLVRNGAGPGKRVGVVGIGGLGHFAIQFAKALGAEVVVFSHSPNKEEDAKELGADSFVSTGQDGFADSWMGKLDLIICTADVSAGIPMSELMTTLRVHGHFIMCAMPDDALPALKTTDLSGNGALLGGSHIGSKKEAIDMLNLAVKKGVKAYIEMLPMKEAGKALKNVKEDKVRYRHVLKMDI</sequence>
<evidence type="ECO:0000256" key="5">
    <source>
        <dbReference type="ARBA" id="ARBA00022723"/>
    </source>
</evidence>
<protein>
    <recommendedName>
        <fullName evidence="9">alcohol dehydrogenase (NADP(+))</fullName>
        <ecNumber evidence="9">1.1.1.2</ecNumber>
    </recommendedName>
</protein>
<dbReference type="Gene3D" id="3.90.180.10">
    <property type="entry name" value="Medium-chain alcohol dehydrogenases, catalytic domain"/>
    <property type="match status" value="1"/>
</dbReference>
<comment type="cofactor">
    <cofactor evidence="1 11">
        <name>Zn(2+)</name>
        <dbReference type="ChEBI" id="CHEBI:29105"/>
    </cofactor>
</comment>
<evidence type="ECO:0000256" key="10">
    <source>
        <dbReference type="ARBA" id="ARBA00050997"/>
    </source>
</evidence>
<organism evidence="13 14">
    <name type="scientific">Agrocybe pediades</name>
    <dbReference type="NCBI Taxonomy" id="84607"/>
    <lineage>
        <taxon>Eukaryota</taxon>
        <taxon>Fungi</taxon>
        <taxon>Dikarya</taxon>
        <taxon>Basidiomycota</taxon>
        <taxon>Agaricomycotina</taxon>
        <taxon>Agaricomycetes</taxon>
        <taxon>Agaricomycetidae</taxon>
        <taxon>Agaricales</taxon>
        <taxon>Agaricineae</taxon>
        <taxon>Strophariaceae</taxon>
        <taxon>Agrocybe</taxon>
    </lineage>
</organism>
<dbReference type="SMART" id="SM00829">
    <property type="entry name" value="PKS_ER"/>
    <property type="match status" value="1"/>
</dbReference>
<evidence type="ECO:0000256" key="7">
    <source>
        <dbReference type="ARBA" id="ARBA00022857"/>
    </source>
</evidence>